<dbReference type="AlphaFoldDB" id="A0A835K4P6"/>
<name>A0A835K4P6_9ROSI</name>
<reference evidence="1 2" key="1">
    <citation type="submission" date="2020-10" db="EMBL/GenBank/DDBJ databases">
        <title>Plant Genome Project.</title>
        <authorList>
            <person name="Zhang R.-G."/>
        </authorList>
    </citation>
    <scope>NUCLEOTIDE SEQUENCE [LARGE SCALE GENOMIC DNA]</scope>
    <source>
        <strain evidence="1">FAFU-HL-1</strain>
        <tissue evidence="1">Leaf</tissue>
    </source>
</reference>
<dbReference type="EMBL" id="JADGMS010000006">
    <property type="protein sequence ID" value="KAF9680803.1"/>
    <property type="molecule type" value="Genomic_DNA"/>
</dbReference>
<comment type="caution">
    <text evidence="1">The sequence shown here is derived from an EMBL/GenBank/DDBJ whole genome shotgun (WGS) entry which is preliminary data.</text>
</comment>
<dbReference type="Proteomes" id="UP000657918">
    <property type="component" value="Unassembled WGS sequence"/>
</dbReference>
<accession>A0A835K4P6</accession>
<keyword evidence="2" id="KW-1185">Reference proteome</keyword>
<sequence>MTSWIPLQQVLLRELEMAEAIIRLCCNLWWQGPRVAMFAGDAIYFDSFLYWCADAQFLPLGISHHIQVGASD</sequence>
<gene>
    <name evidence="1" type="ORF">SADUNF_Sadunf06G0159400</name>
</gene>
<proteinExistence type="predicted"/>
<protein>
    <submittedName>
        <fullName evidence="1">Uncharacterized protein</fullName>
    </submittedName>
</protein>
<evidence type="ECO:0000313" key="1">
    <source>
        <dbReference type="EMBL" id="KAF9680803.1"/>
    </source>
</evidence>
<organism evidence="1 2">
    <name type="scientific">Salix dunnii</name>
    <dbReference type="NCBI Taxonomy" id="1413687"/>
    <lineage>
        <taxon>Eukaryota</taxon>
        <taxon>Viridiplantae</taxon>
        <taxon>Streptophyta</taxon>
        <taxon>Embryophyta</taxon>
        <taxon>Tracheophyta</taxon>
        <taxon>Spermatophyta</taxon>
        <taxon>Magnoliopsida</taxon>
        <taxon>eudicotyledons</taxon>
        <taxon>Gunneridae</taxon>
        <taxon>Pentapetalae</taxon>
        <taxon>rosids</taxon>
        <taxon>fabids</taxon>
        <taxon>Malpighiales</taxon>
        <taxon>Salicaceae</taxon>
        <taxon>Saliceae</taxon>
        <taxon>Salix</taxon>
    </lineage>
</organism>
<evidence type="ECO:0000313" key="2">
    <source>
        <dbReference type="Proteomes" id="UP000657918"/>
    </source>
</evidence>